<evidence type="ECO:0000313" key="4">
    <source>
        <dbReference type="Proteomes" id="UP000053558"/>
    </source>
</evidence>
<dbReference type="PANTHER" id="PTHR35596:SF1">
    <property type="entry name" value="MICROBIAL-TYPE PARG CATALYTIC DOMAIN-CONTAINING PROTEIN"/>
    <property type="match status" value="1"/>
</dbReference>
<gene>
    <name evidence="3" type="ORF">CONPUDRAFT_137793</name>
</gene>
<dbReference type="Pfam" id="PF10021">
    <property type="entry name" value="PARG_cat_microb"/>
    <property type="match status" value="1"/>
</dbReference>
<dbReference type="InterPro" id="IPR043472">
    <property type="entry name" value="Macro_dom-like"/>
</dbReference>
<organism evidence="3 4">
    <name type="scientific">Coniophora puteana (strain RWD-64-598)</name>
    <name type="common">Brown rot fungus</name>
    <dbReference type="NCBI Taxonomy" id="741705"/>
    <lineage>
        <taxon>Eukaryota</taxon>
        <taxon>Fungi</taxon>
        <taxon>Dikarya</taxon>
        <taxon>Basidiomycota</taxon>
        <taxon>Agaricomycotina</taxon>
        <taxon>Agaricomycetes</taxon>
        <taxon>Agaricomycetidae</taxon>
        <taxon>Boletales</taxon>
        <taxon>Coniophorineae</taxon>
        <taxon>Coniophoraceae</taxon>
        <taxon>Coniophora</taxon>
    </lineage>
</organism>
<feature type="region of interest" description="Disordered" evidence="1">
    <location>
        <begin position="428"/>
        <end position="448"/>
    </location>
</feature>
<dbReference type="AlphaFoldDB" id="A0A5M3MNN4"/>
<feature type="region of interest" description="Disordered" evidence="1">
    <location>
        <begin position="287"/>
        <end position="328"/>
    </location>
</feature>
<dbReference type="Gene3D" id="3.40.220.10">
    <property type="entry name" value="Leucine Aminopeptidase, subunit E, domain 1"/>
    <property type="match status" value="1"/>
</dbReference>
<feature type="compositionally biased region" description="Basic residues" evidence="1">
    <location>
        <begin position="41"/>
        <end position="57"/>
    </location>
</feature>
<evidence type="ECO:0000313" key="3">
    <source>
        <dbReference type="EMBL" id="EIW80768.1"/>
    </source>
</evidence>
<feature type="compositionally biased region" description="Basic residues" evidence="1">
    <location>
        <begin position="1"/>
        <end position="18"/>
    </location>
</feature>
<dbReference type="OrthoDB" id="9985428at2759"/>
<feature type="region of interest" description="Disordered" evidence="1">
    <location>
        <begin position="1"/>
        <end position="65"/>
    </location>
</feature>
<dbReference type="GeneID" id="19201082"/>
<accession>A0A5M3MNN4</accession>
<dbReference type="NCBIfam" id="TIGR02452">
    <property type="entry name" value="TIGR02452 family protein"/>
    <property type="match status" value="1"/>
</dbReference>
<evidence type="ECO:0000256" key="1">
    <source>
        <dbReference type="SAM" id="MobiDB-lite"/>
    </source>
</evidence>
<feature type="compositionally biased region" description="Polar residues" evidence="1">
    <location>
        <begin position="287"/>
        <end position="299"/>
    </location>
</feature>
<dbReference type="InterPro" id="IPR012664">
    <property type="entry name" value="CHP02452"/>
</dbReference>
<evidence type="ECO:0000259" key="2">
    <source>
        <dbReference type="Pfam" id="PF10021"/>
    </source>
</evidence>
<feature type="compositionally biased region" description="Basic and acidic residues" evidence="1">
    <location>
        <begin position="428"/>
        <end position="437"/>
    </location>
</feature>
<dbReference type="RefSeq" id="XP_007769636.1">
    <property type="nucleotide sequence ID" value="XM_007771446.1"/>
</dbReference>
<keyword evidence="4" id="KW-1185">Reference proteome</keyword>
<dbReference type="PANTHER" id="PTHR35596">
    <property type="entry name" value="DUF2263 DOMAIN-CONTAINING PROTEIN"/>
    <property type="match status" value="1"/>
</dbReference>
<comment type="caution">
    <text evidence="3">The sequence shown here is derived from an EMBL/GenBank/DDBJ whole genome shotgun (WGS) entry which is preliminary data.</text>
</comment>
<sequence length="499" mass="54852">MVYKRKTTANRKHHRARVSRSATPAVTVSLAKRAKSTSTHGKSRRQTQRQKRYRQVKQRQSLRAQHQHWAEIARDTQRIILGDGKYFEEKSYSMSFASTASAASPSSGNSDGSLLAPRMPMDSSVTMAVAHDIGPHILISKQGTTFIPHTHPSLADWRKSSSPASLAKFTTTIDFTHSSTTAAARALLLQHPDLCTQPNRDLPKSSIGVLSFASPKRPGGGWLHGSNEQEEALARTSSLVASLQTDHAKEFYRTHREFLKIDGAGLHDHSMVYSPGVVVFRSDESVGTLSPCTSTQTRNKSPRRKKKSPSPAPAAATQPQEASSTTVPSASSISQSTFIPPFVVNVLSAVPVNAAAIKQTYSIDSSTAFVFEDGIRETMRTRMARSLRIFQMRGDRALILGAFGCGSSENRVEEVAELWAELLVTGERPRSTDDEAPRTPPAAGDDVEGRRVFERHGPVFKDVFEHIVFAVPGKLFEPFKRAFEMRLLEAQLSDAITCE</sequence>
<dbReference type="OMA" id="FYPHYSE"/>
<feature type="domain" description="Microbial-type PARG catalytic" evidence="2">
    <location>
        <begin position="137"/>
        <end position="281"/>
    </location>
</feature>
<dbReference type="EMBL" id="JH711579">
    <property type="protein sequence ID" value="EIW80768.1"/>
    <property type="molecule type" value="Genomic_DNA"/>
</dbReference>
<proteinExistence type="predicted"/>
<dbReference type="InterPro" id="IPR019261">
    <property type="entry name" value="PARG_cat_microbial"/>
</dbReference>
<reference evidence="4" key="1">
    <citation type="journal article" date="2012" name="Science">
        <title>The Paleozoic origin of enzymatic lignin decomposition reconstructed from 31 fungal genomes.</title>
        <authorList>
            <person name="Floudas D."/>
            <person name="Binder M."/>
            <person name="Riley R."/>
            <person name="Barry K."/>
            <person name="Blanchette R.A."/>
            <person name="Henrissat B."/>
            <person name="Martinez A.T."/>
            <person name="Otillar R."/>
            <person name="Spatafora J.W."/>
            <person name="Yadav J.S."/>
            <person name="Aerts A."/>
            <person name="Benoit I."/>
            <person name="Boyd A."/>
            <person name="Carlson A."/>
            <person name="Copeland A."/>
            <person name="Coutinho P.M."/>
            <person name="de Vries R.P."/>
            <person name="Ferreira P."/>
            <person name="Findley K."/>
            <person name="Foster B."/>
            <person name="Gaskell J."/>
            <person name="Glotzer D."/>
            <person name="Gorecki P."/>
            <person name="Heitman J."/>
            <person name="Hesse C."/>
            <person name="Hori C."/>
            <person name="Igarashi K."/>
            <person name="Jurgens J.A."/>
            <person name="Kallen N."/>
            <person name="Kersten P."/>
            <person name="Kohler A."/>
            <person name="Kuees U."/>
            <person name="Kumar T.K.A."/>
            <person name="Kuo A."/>
            <person name="LaButti K."/>
            <person name="Larrondo L.F."/>
            <person name="Lindquist E."/>
            <person name="Ling A."/>
            <person name="Lombard V."/>
            <person name="Lucas S."/>
            <person name="Lundell T."/>
            <person name="Martin R."/>
            <person name="McLaughlin D.J."/>
            <person name="Morgenstern I."/>
            <person name="Morin E."/>
            <person name="Murat C."/>
            <person name="Nagy L.G."/>
            <person name="Nolan M."/>
            <person name="Ohm R.A."/>
            <person name="Patyshakuliyeva A."/>
            <person name="Rokas A."/>
            <person name="Ruiz-Duenas F.J."/>
            <person name="Sabat G."/>
            <person name="Salamov A."/>
            <person name="Samejima M."/>
            <person name="Schmutz J."/>
            <person name="Slot J.C."/>
            <person name="St John F."/>
            <person name="Stenlid J."/>
            <person name="Sun H."/>
            <person name="Sun S."/>
            <person name="Syed K."/>
            <person name="Tsang A."/>
            <person name="Wiebenga A."/>
            <person name="Young D."/>
            <person name="Pisabarro A."/>
            <person name="Eastwood D.C."/>
            <person name="Martin F."/>
            <person name="Cullen D."/>
            <person name="Grigoriev I.V."/>
            <person name="Hibbett D.S."/>
        </authorList>
    </citation>
    <scope>NUCLEOTIDE SEQUENCE [LARGE SCALE GENOMIC DNA]</scope>
    <source>
        <strain evidence="4">RWD-64-598 SS2</strain>
    </source>
</reference>
<protein>
    <recommendedName>
        <fullName evidence="2">Microbial-type PARG catalytic domain-containing protein</fullName>
    </recommendedName>
</protein>
<name>A0A5M3MNN4_CONPW</name>
<dbReference type="KEGG" id="cput:CONPUDRAFT_137793"/>
<dbReference type="Proteomes" id="UP000053558">
    <property type="component" value="Unassembled WGS sequence"/>
</dbReference>
<feature type="compositionally biased region" description="Low complexity" evidence="1">
    <location>
        <begin position="313"/>
        <end position="328"/>
    </location>
</feature>